<dbReference type="Gene3D" id="3.40.1010.20">
    <property type="entry name" value="4-hydroxy-3-methylbut-2-enyl diphosphate reductase, catalytic domain"/>
    <property type="match status" value="2"/>
</dbReference>
<dbReference type="CDD" id="cd13944">
    <property type="entry name" value="lytB_ispH"/>
    <property type="match status" value="1"/>
</dbReference>
<keyword evidence="5" id="KW-0411">Iron-sulfur</keyword>
<comment type="caution">
    <text evidence="6">The sequence shown here is derived from an EMBL/GenBank/DDBJ whole genome shotgun (WGS) entry which is preliminary data.</text>
</comment>
<dbReference type="PANTHER" id="PTHR30426:SF0">
    <property type="entry name" value="4-HYDROXY-3-METHYLBUT-2-ENYL DIPHOSPHATE REDUCTASE"/>
    <property type="match status" value="1"/>
</dbReference>
<dbReference type="GO" id="GO:0050992">
    <property type="term" value="P:dimethylallyl diphosphate biosynthetic process"/>
    <property type="evidence" value="ECO:0007669"/>
    <property type="project" value="InterPro"/>
</dbReference>
<dbReference type="NCBIfam" id="NF002187">
    <property type="entry name" value="PRK01045.1-1"/>
    <property type="match status" value="1"/>
</dbReference>
<dbReference type="GO" id="GO:0051539">
    <property type="term" value="F:4 iron, 4 sulfur cluster binding"/>
    <property type="evidence" value="ECO:0007669"/>
    <property type="project" value="UniProtKB-KW"/>
</dbReference>
<evidence type="ECO:0000256" key="1">
    <source>
        <dbReference type="ARBA" id="ARBA00001966"/>
    </source>
</evidence>
<reference evidence="6" key="1">
    <citation type="submission" date="2019-08" db="EMBL/GenBank/DDBJ databases">
        <authorList>
            <person name="Kucharzyk K."/>
            <person name="Murdoch R.W."/>
            <person name="Higgins S."/>
            <person name="Loffler F."/>
        </authorList>
    </citation>
    <scope>NUCLEOTIDE SEQUENCE</scope>
</reference>
<keyword evidence="3" id="KW-0479">Metal-binding</keyword>
<protein>
    <submittedName>
        <fullName evidence="6">4-hydroxy-3-methylbut-2-enyl diphosphate reductase</fullName>
        <ecNumber evidence="6">1.17.7.4</ecNumber>
    </submittedName>
</protein>
<organism evidence="6">
    <name type="scientific">bioreactor metagenome</name>
    <dbReference type="NCBI Taxonomy" id="1076179"/>
    <lineage>
        <taxon>unclassified sequences</taxon>
        <taxon>metagenomes</taxon>
        <taxon>ecological metagenomes</taxon>
    </lineage>
</organism>
<evidence type="ECO:0000256" key="4">
    <source>
        <dbReference type="ARBA" id="ARBA00023004"/>
    </source>
</evidence>
<name>A0A644VNW7_9ZZZZ</name>
<dbReference type="HAMAP" id="MF_00191">
    <property type="entry name" value="IspH"/>
    <property type="match status" value="1"/>
</dbReference>
<dbReference type="GO" id="GO:0019288">
    <property type="term" value="P:isopentenyl diphosphate biosynthetic process, methylerythritol 4-phosphate pathway"/>
    <property type="evidence" value="ECO:0007669"/>
    <property type="project" value="InterPro"/>
</dbReference>
<keyword evidence="4" id="KW-0408">Iron</keyword>
<dbReference type="Pfam" id="PF02401">
    <property type="entry name" value="LYTB"/>
    <property type="match status" value="1"/>
</dbReference>
<sequence length="293" mass="32781">MIVKIEPLAGFCFGVVSAINLVEKELRDNDNLYCLGDIVHNNMEVERLSKLGLEVIDIERMKALKNTKVMIRAHGEPPSTYKLAQENNIEIIDATCPIVLKLQQNVRKGYLRMKEIGGQVVIYGKKGHAEVVGLVGQTNNEAIVISSKDDLDLINFDKPIHLFSQTTMSKEDYKAICDEITLRYGSYNQNNSHANDLIITNSICGKVSSRSKELIDFSDTVDVVLFVSGKSSSNGMYLYNLCKAHKEATYLISKKEDIKKEWFEGCKSVGISGATSTPRWLMEEIMDSCISIN</sequence>
<keyword evidence="6" id="KW-0560">Oxidoreductase</keyword>
<dbReference type="GO" id="GO:0051745">
    <property type="term" value="F:4-hydroxy-3-methylbut-2-enyl diphosphate reductase activity"/>
    <property type="evidence" value="ECO:0007669"/>
    <property type="project" value="UniProtKB-EC"/>
</dbReference>
<comment type="cofactor">
    <cofactor evidence="1">
        <name>[4Fe-4S] cluster</name>
        <dbReference type="ChEBI" id="CHEBI:49883"/>
    </cofactor>
</comment>
<evidence type="ECO:0000256" key="2">
    <source>
        <dbReference type="ARBA" id="ARBA00022485"/>
    </source>
</evidence>
<dbReference type="InterPro" id="IPR003451">
    <property type="entry name" value="LytB/IspH"/>
</dbReference>
<dbReference type="NCBIfam" id="TIGR00216">
    <property type="entry name" value="ispH_lytB"/>
    <property type="match status" value="1"/>
</dbReference>
<evidence type="ECO:0000313" key="6">
    <source>
        <dbReference type="EMBL" id="MPL93078.1"/>
    </source>
</evidence>
<proteinExistence type="inferred from homology"/>
<evidence type="ECO:0000256" key="5">
    <source>
        <dbReference type="ARBA" id="ARBA00023014"/>
    </source>
</evidence>
<keyword evidence="2" id="KW-0004">4Fe-4S</keyword>
<dbReference type="EMBL" id="VSSQ01000380">
    <property type="protein sequence ID" value="MPL93078.1"/>
    <property type="molecule type" value="Genomic_DNA"/>
</dbReference>
<accession>A0A644VNW7</accession>
<evidence type="ECO:0000256" key="3">
    <source>
        <dbReference type="ARBA" id="ARBA00022723"/>
    </source>
</evidence>
<gene>
    <name evidence="6" type="primary">ispH_13</name>
    <name evidence="6" type="ORF">SDC9_39203</name>
</gene>
<dbReference type="PANTHER" id="PTHR30426">
    <property type="entry name" value="4-HYDROXY-3-METHYLBUT-2-ENYL DIPHOSPHATE REDUCTASE"/>
    <property type="match status" value="1"/>
</dbReference>
<dbReference type="AlphaFoldDB" id="A0A644VNW7"/>
<dbReference type="EC" id="1.17.7.4" evidence="6"/>
<dbReference type="Gene3D" id="3.40.50.11270">
    <property type="match status" value="1"/>
</dbReference>
<dbReference type="GO" id="GO:0046872">
    <property type="term" value="F:metal ion binding"/>
    <property type="evidence" value="ECO:0007669"/>
    <property type="project" value="UniProtKB-KW"/>
</dbReference>